<proteinExistence type="predicted"/>
<dbReference type="GO" id="GO:0005783">
    <property type="term" value="C:endoplasmic reticulum"/>
    <property type="evidence" value="ECO:0007669"/>
    <property type="project" value="TreeGrafter"/>
</dbReference>
<dbReference type="GO" id="GO:0005634">
    <property type="term" value="C:nucleus"/>
    <property type="evidence" value="ECO:0007669"/>
    <property type="project" value="TreeGrafter"/>
</dbReference>
<evidence type="ECO:0000256" key="1">
    <source>
        <dbReference type="SAM" id="MobiDB-lite"/>
    </source>
</evidence>
<feature type="region of interest" description="Disordered" evidence="1">
    <location>
        <begin position="1"/>
        <end position="144"/>
    </location>
</feature>
<feature type="region of interest" description="Disordered" evidence="1">
    <location>
        <begin position="495"/>
        <end position="533"/>
    </location>
</feature>
<feature type="compositionally biased region" description="Polar residues" evidence="1">
    <location>
        <begin position="271"/>
        <end position="283"/>
    </location>
</feature>
<evidence type="ECO:0008006" key="4">
    <source>
        <dbReference type="Google" id="ProtNLM"/>
    </source>
</evidence>
<name>A0A9P1GUH9_9PEZI</name>
<feature type="region of interest" description="Disordered" evidence="1">
    <location>
        <begin position="346"/>
        <end position="371"/>
    </location>
</feature>
<feature type="compositionally biased region" description="Low complexity" evidence="1">
    <location>
        <begin position="509"/>
        <end position="520"/>
    </location>
</feature>
<feature type="compositionally biased region" description="Polar residues" evidence="1">
    <location>
        <begin position="80"/>
        <end position="113"/>
    </location>
</feature>
<feature type="compositionally biased region" description="Low complexity" evidence="1">
    <location>
        <begin position="29"/>
        <end position="49"/>
    </location>
</feature>
<protein>
    <recommendedName>
        <fullName evidence="4">Opi1-domain-containing protein</fullName>
    </recommendedName>
</protein>
<dbReference type="PANTHER" id="PTHR38406">
    <property type="entry name" value="TRANSCRIPTIONAL REPRESSOR OPI1"/>
    <property type="match status" value="1"/>
</dbReference>
<dbReference type="OrthoDB" id="2441642at2759"/>
<dbReference type="GO" id="GO:0030968">
    <property type="term" value="P:endoplasmic reticulum unfolded protein response"/>
    <property type="evidence" value="ECO:0007669"/>
    <property type="project" value="TreeGrafter"/>
</dbReference>
<sequence length="533" mass="57750">MEQNHMLPRTLEPRGRAAESTEPWSKPSHAYPPTHATATAAAHQNPPQASLQSHDPAMLKFPDVPTTELPPIQPSHETDNTLPSISSLTGQRYRRSSSQLTDSTHSRQASAGPQQPWMALSPRSSHYSRAADSPARMDLDAGSNGAVGAASPDYFHDGRASSVSLDDPDVRLAAEALGDLRAGGAASAYNSSKNYSPRFKSSAEYVEGYLTPIAGAVGSRLSQTKESREGADLDAAVRLDEKALEAYGFKAERRMSQASTVDTLPAYENSPDYTENAEGSTTKRGPGNAPWQSRLIMSTSGLSIAMSDESLRSLKYCLTWLRWANRHIAKVIASLKTTLEQYEQAEQAERESASGDETAAGDSSAKHQANRQELAAKIASLRDDVLKTLRDVVETVSKYTGGALPENARVLVRRHLTSLPRKWQLAMAISSQQQQQQGQQLGDAEDGGRPRERNIKEGAQRVLVLAMEGLDMMAQVSGVLDGTIVSAEEWCERLGKRRRHDKDGPEAASPSQSQPQDQVPTAAPPTDGDVKMT</sequence>
<dbReference type="GO" id="GO:0003714">
    <property type="term" value="F:transcription corepressor activity"/>
    <property type="evidence" value="ECO:0007669"/>
    <property type="project" value="InterPro"/>
</dbReference>
<comment type="caution">
    <text evidence="2">The sequence shown here is derived from an EMBL/GenBank/DDBJ whole genome shotgun (WGS) entry which is preliminary data.</text>
</comment>
<dbReference type="AlphaFoldDB" id="A0A9P1GUH9"/>
<gene>
    <name evidence="2" type="ORF">PPNO1_LOCUS313</name>
</gene>
<feature type="compositionally biased region" description="Basic and acidic residues" evidence="1">
    <location>
        <begin position="446"/>
        <end position="455"/>
    </location>
</feature>
<dbReference type="EMBL" id="CALLCH030000001">
    <property type="protein sequence ID" value="CAI4210512.1"/>
    <property type="molecule type" value="Genomic_DNA"/>
</dbReference>
<dbReference type="GO" id="GO:0008654">
    <property type="term" value="P:phospholipid biosynthetic process"/>
    <property type="evidence" value="ECO:0007669"/>
    <property type="project" value="TreeGrafter"/>
</dbReference>
<dbReference type="Proteomes" id="UP000838763">
    <property type="component" value="Unassembled WGS sequence"/>
</dbReference>
<organism evidence="2 3">
    <name type="scientific">Parascedosporium putredinis</name>
    <dbReference type="NCBI Taxonomy" id="1442378"/>
    <lineage>
        <taxon>Eukaryota</taxon>
        <taxon>Fungi</taxon>
        <taxon>Dikarya</taxon>
        <taxon>Ascomycota</taxon>
        <taxon>Pezizomycotina</taxon>
        <taxon>Sordariomycetes</taxon>
        <taxon>Hypocreomycetidae</taxon>
        <taxon>Microascales</taxon>
        <taxon>Microascaceae</taxon>
        <taxon>Parascedosporium</taxon>
    </lineage>
</organism>
<dbReference type="InterPro" id="IPR027267">
    <property type="entry name" value="AH/BAR_dom_sf"/>
</dbReference>
<dbReference type="SUPFAM" id="SSF103657">
    <property type="entry name" value="BAR/IMD domain-like"/>
    <property type="match status" value="1"/>
</dbReference>
<dbReference type="Pfam" id="PF08618">
    <property type="entry name" value="Opi1"/>
    <property type="match status" value="2"/>
</dbReference>
<accession>A0A9P1GUH9</accession>
<evidence type="ECO:0000313" key="3">
    <source>
        <dbReference type="Proteomes" id="UP000838763"/>
    </source>
</evidence>
<dbReference type="GO" id="GO:0006357">
    <property type="term" value="P:regulation of transcription by RNA polymerase II"/>
    <property type="evidence" value="ECO:0007669"/>
    <property type="project" value="TreeGrafter"/>
</dbReference>
<dbReference type="InterPro" id="IPR013927">
    <property type="entry name" value="TF_Opi1_Ccg-8"/>
</dbReference>
<dbReference type="PANTHER" id="PTHR38406:SF1">
    <property type="entry name" value="TRANSCRIPTIONAL REPRESSOR OPI1"/>
    <property type="match status" value="1"/>
</dbReference>
<feature type="region of interest" description="Disordered" evidence="1">
    <location>
        <begin position="429"/>
        <end position="455"/>
    </location>
</feature>
<keyword evidence="3" id="KW-1185">Reference proteome</keyword>
<evidence type="ECO:0000313" key="2">
    <source>
        <dbReference type="EMBL" id="CAI4210512.1"/>
    </source>
</evidence>
<reference evidence="2" key="1">
    <citation type="submission" date="2022-11" db="EMBL/GenBank/DDBJ databases">
        <authorList>
            <person name="Scott C."/>
            <person name="Bruce N."/>
        </authorList>
    </citation>
    <scope>NUCLEOTIDE SEQUENCE</scope>
</reference>
<feature type="region of interest" description="Disordered" evidence="1">
    <location>
        <begin position="265"/>
        <end position="292"/>
    </location>
</feature>